<organism evidence="2 3">
    <name type="scientific">Alistipes hominis</name>
    <dbReference type="NCBI Taxonomy" id="2763015"/>
    <lineage>
        <taxon>Bacteria</taxon>
        <taxon>Pseudomonadati</taxon>
        <taxon>Bacteroidota</taxon>
        <taxon>Bacteroidia</taxon>
        <taxon>Bacteroidales</taxon>
        <taxon>Rikenellaceae</taxon>
        <taxon>Alistipes</taxon>
    </lineage>
</organism>
<dbReference type="Proteomes" id="UP000636891">
    <property type="component" value="Unassembled WGS sequence"/>
</dbReference>
<proteinExistence type="predicted"/>
<keyword evidence="1" id="KW-0812">Transmembrane</keyword>
<gene>
    <name evidence="2" type="ORF">H8S08_01400</name>
</gene>
<comment type="caution">
    <text evidence="2">The sequence shown here is derived from an EMBL/GenBank/DDBJ whole genome shotgun (WGS) entry which is preliminary data.</text>
</comment>
<evidence type="ECO:0008006" key="4">
    <source>
        <dbReference type="Google" id="ProtNLM"/>
    </source>
</evidence>
<keyword evidence="1" id="KW-1133">Transmembrane helix</keyword>
<reference evidence="2 3" key="1">
    <citation type="submission" date="2020-08" db="EMBL/GenBank/DDBJ databases">
        <title>Genome public.</title>
        <authorList>
            <person name="Liu C."/>
            <person name="Sun Q."/>
        </authorList>
    </citation>
    <scope>NUCLEOTIDE SEQUENCE [LARGE SCALE GENOMIC DNA]</scope>
    <source>
        <strain evidence="2 3">New-7</strain>
    </source>
</reference>
<keyword evidence="3" id="KW-1185">Reference proteome</keyword>
<protein>
    <recommendedName>
        <fullName evidence="4">Cardiolipin synthase N-terminal domain-containing protein</fullName>
    </recommendedName>
</protein>
<evidence type="ECO:0000256" key="1">
    <source>
        <dbReference type="SAM" id="Phobius"/>
    </source>
</evidence>
<feature type="transmembrane region" description="Helical" evidence="1">
    <location>
        <begin position="70"/>
        <end position="94"/>
    </location>
</feature>
<keyword evidence="1" id="KW-0472">Membrane</keyword>
<dbReference type="RefSeq" id="WP_101570975.1">
    <property type="nucleotide sequence ID" value="NZ_JACOOK010000001.1"/>
</dbReference>
<evidence type="ECO:0000313" key="2">
    <source>
        <dbReference type="EMBL" id="MBC5615676.1"/>
    </source>
</evidence>
<evidence type="ECO:0000313" key="3">
    <source>
        <dbReference type="Proteomes" id="UP000636891"/>
    </source>
</evidence>
<accession>A0ABR7CJ54</accession>
<dbReference type="EMBL" id="JACOOK010000001">
    <property type="protein sequence ID" value="MBC5615676.1"/>
    <property type="molecule type" value="Genomic_DNA"/>
</dbReference>
<feature type="transmembrane region" description="Helical" evidence="1">
    <location>
        <begin position="32"/>
        <end position="58"/>
    </location>
</feature>
<sequence>MEILDDHGNPVQNVPVQQQPAEQTPVVSVGEWMLVMLILAIPLVNIVMLFVWAFGGGVNKTKANYCKASLIWIAIAIAMWIIFFSSIMGMMAGLKALGR</sequence>
<name>A0ABR7CJ54_9BACT</name>